<protein>
    <submittedName>
        <fullName evidence="1">Uncharacterized protein</fullName>
    </submittedName>
</protein>
<dbReference type="KEGG" id="glz:GLAREA_12984"/>
<dbReference type="RefSeq" id="XP_008082654.1">
    <property type="nucleotide sequence ID" value="XM_008084463.1"/>
</dbReference>
<keyword evidence="2" id="KW-1185">Reference proteome</keyword>
<dbReference type="OrthoDB" id="5430916at2759"/>
<evidence type="ECO:0000313" key="2">
    <source>
        <dbReference type="Proteomes" id="UP000016922"/>
    </source>
</evidence>
<dbReference type="GeneID" id="19472024"/>
<dbReference type="HOGENOM" id="CLU_025798_0_0_1"/>
<proteinExistence type="predicted"/>
<dbReference type="eggNOG" id="ENOG502SAYK">
    <property type="taxonomic scope" value="Eukaryota"/>
</dbReference>
<gene>
    <name evidence="1" type="ORF">GLAREA_12984</name>
</gene>
<reference evidence="1 2" key="1">
    <citation type="journal article" date="2013" name="BMC Genomics">
        <title>Genomics-driven discovery of the pneumocandin biosynthetic gene cluster in the fungus Glarea lozoyensis.</title>
        <authorList>
            <person name="Chen L."/>
            <person name="Yue Q."/>
            <person name="Zhang X."/>
            <person name="Xiang M."/>
            <person name="Wang C."/>
            <person name="Li S."/>
            <person name="Che Y."/>
            <person name="Ortiz-Lopez F.J."/>
            <person name="Bills G.F."/>
            <person name="Liu X."/>
            <person name="An Z."/>
        </authorList>
    </citation>
    <scope>NUCLEOTIDE SEQUENCE [LARGE SCALE GENOMIC DNA]</scope>
    <source>
        <strain evidence="2">ATCC 20868 / MF5171</strain>
    </source>
</reference>
<dbReference type="Proteomes" id="UP000016922">
    <property type="component" value="Unassembled WGS sequence"/>
</dbReference>
<sequence length="722" mass="80552">MPIAPGTLSGFDQLLSVSQEAIQHQLKLLYLTEIDPPIKDGPKHLINHEMSFHLSGVNPKTQKTFFHKDGLDTYVCCPQLELGGQSIKSLEDPDKYRIAVIRFKFRKAEDWEVTDEEVEAGKRRDSVFIYKNVYQDDDGEDRVEYPEVVVNGWEISWETLLDRRDIQDVFKGPADSTTSHVSISQGVKEQLQAVGDKNFQVSTIFCAMQNARLVRSFRLVDANGNEPTSVKNTKGEAIDVRTMVENLMNIISSRFTSQNKSNTEGLGPTPDNPFILGYTMSSKVPELKDVNPAAAAANIPTPNYFVPKSFRVNLSPGNQYSEGTMNYCMQTFRAMEPPSFNTPGLERQVDYGVDGAGRFPTNVFTKLKTKATPGSAEGALFFAQDIFMNHWIGSSVAPLFYLSPFMVGQKAAEELEEEYKPLNVKGRMYSMFSGNLQRNLTTGKEYVMTDSARSDRRIIAENGLDDPTESVKMEYDTKVKVSYENLYPLKDEDDDLKRRLKLTIGSYTHFKVKIYRRTVISHTGKAFEETGRSIWNWVGGDGGTTDILGDGNWEEAIDTDVWLNFKYTFHIGTSATNRGSFEISNTHAEHLDSNGSLNAKNEYPSSEEAPGVWRQTTTHNWANTFDFAFDGEKAGVGKMAEDLAKGGQGLVDGALDDLVDSLSATVILPAGSVFMFKGFSTDDAGNVFTTINYDTTTGDEVQMRRAKDVLQSRWQAPVKPGA</sequence>
<organism evidence="1 2">
    <name type="scientific">Glarea lozoyensis (strain ATCC 20868 / MF5171)</name>
    <dbReference type="NCBI Taxonomy" id="1116229"/>
    <lineage>
        <taxon>Eukaryota</taxon>
        <taxon>Fungi</taxon>
        <taxon>Dikarya</taxon>
        <taxon>Ascomycota</taxon>
        <taxon>Pezizomycotina</taxon>
        <taxon>Leotiomycetes</taxon>
        <taxon>Helotiales</taxon>
        <taxon>Helotiaceae</taxon>
        <taxon>Glarea</taxon>
    </lineage>
</organism>
<accession>S3DE67</accession>
<name>S3DE67_GLAL2</name>
<dbReference type="AlphaFoldDB" id="S3DE67"/>
<evidence type="ECO:0000313" key="1">
    <source>
        <dbReference type="EMBL" id="EPE30261.1"/>
    </source>
</evidence>
<dbReference type="EMBL" id="KE145364">
    <property type="protein sequence ID" value="EPE30261.1"/>
    <property type="molecule type" value="Genomic_DNA"/>
</dbReference>
<dbReference type="OMA" id="WASGFES"/>